<feature type="domain" description="ASCH" evidence="2">
    <location>
        <begin position="63"/>
        <end position="186"/>
    </location>
</feature>
<sequence length="188" mass="20018">MCDDTTRPPTDDSQDGTGGAIHDEAHAERIAEFWDAARPSAGSISQGGAAGERSENVERPSAWAFGDSPGLADELLALVLGGRKTAAASLVVEFEDVADPVPAAGDLSIVLDGQGEPRALIRTTQVEIVPFAEVTAVHASLEGEGDRTVEAWRTEHERAWRGTLESLGREFDPSMLVVCERFTVLYSA</sequence>
<dbReference type="OrthoDB" id="9807542at2"/>
<dbReference type="InterPro" id="IPR007374">
    <property type="entry name" value="ASCH_domain"/>
</dbReference>
<dbReference type="InterPro" id="IPR015947">
    <property type="entry name" value="PUA-like_sf"/>
</dbReference>
<evidence type="ECO:0000313" key="3">
    <source>
        <dbReference type="EMBL" id="SKC65610.1"/>
    </source>
</evidence>
<evidence type="ECO:0000256" key="1">
    <source>
        <dbReference type="SAM" id="MobiDB-lite"/>
    </source>
</evidence>
<evidence type="ECO:0000259" key="2">
    <source>
        <dbReference type="SMART" id="SM01022"/>
    </source>
</evidence>
<dbReference type="Gene3D" id="3.10.400.10">
    <property type="entry name" value="Sulfate adenylyltransferase"/>
    <property type="match status" value="1"/>
</dbReference>
<dbReference type="SMART" id="SM01022">
    <property type="entry name" value="ASCH"/>
    <property type="match status" value="1"/>
</dbReference>
<feature type="compositionally biased region" description="Basic and acidic residues" evidence="1">
    <location>
        <begin position="1"/>
        <end position="10"/>
    </location>
</feature>
<dbReference type="PANTHER" id="PTHR39203:SF1">
    <property type="entry name" value="CYTOPLASMIC PROTEIN"/>
    <property type="match status" value="1"/>
</dbReference>
<dbReference type="Pfam" id="PF04266">
    <property type="entry name" value="ASCH"/>
    <property type="match status" value="1"/>
</dbReference>
<dbReference type="SUPFAM" id="SSF88697">
    <property type="entry name" value="PUA domain-like"/>
    <property type="match status" value="1"/>
</dbReference>
<dbReference type="RefSeq" id="WP_079574576.1">
    <property type="nucleotide sequence ID" value="NZ_FUZQ01000004.1"/>
</dbReference>
<feature type="region of interest" description="Disordered" evidence="1">
    <location>
        <begin position="1"/>
        <end position="56"/>
    </location>
</feature>
<reference evidence="3 4" key="1">
    <citation type="submission" date="2017-02" db="EMBL/GenBank/DDBJ databases">
        <authorList>
            <person name="Peterson S.W."/>
        </authorList>
    </citation>
    <scope>NUCLEOTIDE SEQUENCE [LARGE SCALE GENOMIC DNA]</scope>
    <source>
        <strain evidence="3 4">DSM 21481</strain>
    </source>
</reference>
<gene>
    <name evidence="3" type="ORF">SAMN04324258_2235</name>
</gene>
<dbReference type="Proteomes" id="UP000189777">
    <property type="component" value="Unassembled WGS sequence"/>
</dbReference>
<name>A0A1T5KPL3_9MICO</name>
<dbReference type="InterPro" id="IPR009326">
    <property type="entry name" value="DUF984"/>
</dbReference>
<evidence type="ECO:0000313" key="4">
    <source>
        <dbReference type="Proteomes" id="UP000189777"/>
    </source>
</evidence>
<accession>A0A1T5KPL3</accession>
<keyword evidence="4" id="KW-1185">Reference proteome</keyword>
<proteinExistence type="predicted"/>
<dbReference type="AlphaFoldDB" id="A0A1T5KPL3"/>
<protein>
    <submittedName>
        <fullName evidence="3">Uncharacterized protein YhfF</fullName>
    </submittedName>
</protein>
<feature type="compositionally biased region" description="Basic and acidic residues" evidence="1">
    <location>
        <begin position="21"/>
        <end position="32"/>
    </location>
</feature>
<dbReference type="EMBL" id="FUZQ01000004">
    <property type="protein sequence ID" value="SKC65610.1"/>
    <property type="molecule type" value="Genomic_DNA"/>
</dbReference>
<dbReference type="PANTHER" id="PTHR39203">
    <property type="entry name" value="CYTOPLASMIC PROTEIN-RELATED"/>
    <property type="match status" value="1"/>
</dbReference>
<dbReference type="CDD" id="cd06553">
    <property type="entry name" value="ASCH_Ef3133_like"/>
    <property type="match status" value="1"/>
</dbReference>
<organism evidence="3 4">
    <name type="scientific">Krasilnikoviella flava</name>
    <dbReference type="NCBI Taxonomy" id="526729"/>
    <lineage>
        <taxon>Bacteria</taxon>
        <taxon>Bacillati</taxon>
        <taxon>Actinomycetota</taxon>
        <taxon>Actinomycetes</taxon>
        <taxon>Micrococcales</taxon>
        <taxon>Promicromonosporaceae</taxon>
        <taxon>Krasilnikoviella</taxon>
    </lineage>
</organism>